<dbReference type="Proteomes" id="UP000800200">
    <property type="component" value="Unassembled WGS sequence"/>
</dbReference>
<sequence length="693" mass="78792">MEISQHHRRCILKFQALCALAEAGMYTLHPDDPDMRDELDRYVLWSGNVGAFHSGNTFNLSLDYRLREASFYRDQVIRLLGLLERHLPSQSENDGSTAGLPRDPDSVDDTSSWGISSDSESEANSIKIGKHITLDSSLELSEPASRLSSVLRSIQFTISCLYQLPIRRPAPVNRIRNDSANEVTFYEFFDVLYVKDKFPGLEQEVAIRLGRMITKRRQLLLYRKHHRDSLQPGTLSEPSVEVVHRVSNTRERGIRAHSEGRSESTIKSLSQATHTQISSKATTLHTDQIAEKDELHIPESRPATSVAASEYTQNLRIHVPPRPAPKLQTGSRMMFFECNYCRLLPTITSDLAWRRHVLADLQPYVCTFSDCNVPYHFFSSRDAWFEHETHNHRLELFCNTRGHKSFQELDKFSRHMRDYHGVNLDRKSSATLLHMFERPSHASEGICKLCMKPTKKLKLHVARHLEQLCLFAIPRADYTAGDEDAKDDSNVSQKNVEGSSEEEPPNQDVDSTSSFSEDINVHQVDSARLETEVISDEYLQDTSQVPDGDATIWDTVTDKFTQARLGLSAPAPIDSIIDPDQSLDDLFQRSRIQSDLFSLPKIWKDIERRYNYSHVNQGEFFKPPELWDNSQPSIPPPDPNSDADITFWSSSEKPTSVFPSVNVTTPSPPTSPHIEPTDPVGPDMDITMNINYV</sequence>
<protein>
    <recommendedName>
        <fullName evidence="2">Oxidoreductase acuF-like C2H2 type zinc-finger domain-containing protein</fullName>
    </recommendedName>
</protein>
<proteinExistence type="predicted"/>
<feature type="region of interest" description="Disordered" evidence="1">
    <location>
        <begin position="89"/>
        <end position="118"/>
    </location>
</feature>
<accession>A0A6A6EK65</accession>
<evidence type="ECO:0000313" key="4">
    <source>
        <dbReference type="Proteomes" id="UP000800200"/>
    </source>
</evidence>
<dbReference type="PANTHER" id="PTHR35391">
    <property type="entry name" value="C2H2-TYPE DOMAIN-CONTAINING PROTEIN-RELATED"/>
    <property type="match status" value="1"/>
</dbReference>
<dbReference type="PANTHER" id="PTHR35391:SF7">
    <property type="entry name" value="C2H2-TYPE DOMAIN-CONTAINING PROTEIN"/>
    <property type="match status" value="1"/>
</dbReference>
<feature type="compositionally biased region" description="Low complexity" evidence="1">
    <location>
        <begin position="109"/>
        <end position="118"/>
    </location>
</feature>
<evidence type="ECO:0000256" key="1">
    <source>
        <dbReference type="SAM" id="MobiDB-lite"/>
    </source>
</evidence>
<dbReference type="Pfam" id="PF26082">
    <property type="entry name" value="zf-C2H2_AcuF"/>
    <property type="match status" value="1"/>
</dbReference>
<feature type="region of interest" description="Disordered" evidence="1">
    <location>
        <begin position="481"/>
        <end position="517"/>
    </location>
</feature>
<name>A0A6A6EK65_9PEZI</name>
<dbReference type="AlphaFoldDB" id="A0A6A6EK65"/>
<feature type="domain" description="Oxidoreductase acuF-like C2H2 type zinc-finger" evidence="2">
    <location>
        <begin position="336"/>
        <end position="361"/>
    </location>
</feature>
<dbReference type="EMBL" id="ML994616">
    <property type="protein sequence ID" value="KAF2192024.1"/>
    <property type="molecule type" value="Genomic_DNA"/>
</dbReference>
<feature type="compositionally biased region" description="Low complexity" evidence="1">
    <location>
        <begin position="654"/>
        <end position="665"/>
    </location>
</feature>
<gene>
    <name evidence="3" type="ORF">K469DRAFT_346469</name>
</gene>
<dbReference type="OrthoDB" id="20872at2759"/>
<evidence type="ECO:0000313" key="3">
    <source>
        <dbReference type="EMBL" id="KAF2192024.1"/>
    </source>
</evidence>
<organism evidence="3 4">
    <name type="scientific">Zopfia rhizophila CBS 207.26</name>
    <dbReference type="NCBI Taxonomy" id="1314779"/>
    <lineage>
        <taxon>Eukaryota</taxon>
        <taxon>Fungi</taxon>
        <taxon>Dikarya</taxon>
        <taxon>Ascomycota</taxon>
        <taxon>Pezizomycotina</taxon>
        <taxon>Dothideomycetes</taxon>
        <taxon>Dothideomycetes incertae sedis</taxon>
        <taxon>Zopfiaceae</taxon>
        <taxon>Zopfia</taxon>
    </lineage>
</organism>
<reference evidence="3" key="1">
    <citation type="journal article" date="2020" name="Stud. Mycol.">
        <title>101 Dothideomycetes genomes: a test case for predicting lifestyles and emergence of pathogens.</title>
        <authorList>
            <person name="Haridas S."/>
            <person name="Albert R."/>
            <person name="Binder M."/>
            <person name="Bloem J."/>
            <person name="Labutti K."/>
            <person name="Salamov A."/>
            <person name="Andreopoulos B."/>
            <person name="Baker S."/>
            <person name="Barry K."/>
            <person name="Bills G."/>
            <person name="Bluhm B."/>
            <person name="Cannon C."/>
            <person name="Castanera R."/>
            <person name="Culley D."/>
            <person name="Daum C."/>
            <person name="Ezra D."/>
            <person name="Gonzalez J."/>
            <person name="Henrissat B."/>
            <person name="Kuo A."/>
            <person name="Liang C."/>
            <person name="Lipzen A."/>
            <person name="Lutzoni F."/>
            <person name="Magnuson J."/>
            <person name="Mondo S."/>
            <person name="Nolan M."/>
            <person name="Ohm R."/>
            <person name="Pangilinan J."/>
            <person name="Park H.-J."/>
            <person name="Ramirez L."/>
            <person name="Alfaro M."/>
            <person name="Sun H."/>
            <person name="Tritt A."/>
            <person name="Yoshinaga Y."/>
            <person name="Zwiers L.-H."/>
            <person name="Turgeon B."/>
            <person name="Goodwin S."/>
            <person name="Spatafora J."/>
            <person name="Crous P."/>
            <person name="Grigoriev I."/>
        </authorList>
    </citation>
    <scope>NUCLEOTIDE SEQUENCE</scope>
    <source>
        <strain evidence="3">CBS 207.26</strain>
    </source>
</reference>
<feature type="compositionally biased region" description="Polar residues" evidence="1">
    <location>
        <begin position="508"/>
        <end position="517"/>
    </location>
</feature>
<evidence type="ECO:0000259" key="2">
    <source>
        <dbReference type="Pfam" id="PF26082"/>
    </source>
</evidence>
<keyword evidence="4" id="KW-1185">Reference proteome</keyword>
<feature type="region of interest" description="Disordered" evidence="1">
    <location>
        <begin position="622"/>
        <end position="683"/>
    </location>
</feature>
<dbReference type="InterPro" id="IPR058925">
    <property type="entry name" value="zf-C2H2_AcuF"/>
</dbReference>